<evidence type="ECO:0000313" key="4">
    <source>
        <dbReference type="Proteomes" id="UP000249467"/>
    </source>
</evidence>
<dbReference type="NCBIfam" id="TIGR04153">
    <property type="entry name" value="cyanosortA_assc"/>
    <property type="match status" value="1"/>
</dbReference>
<keyword evidence="2" id="KW-1133">Transmembrane helix</keyword>
<dbReference type="EMBL" id="QBML01000014">
    <property type="protein sequence ID" value="PZO40612.1"/>
    <property type="molecule type" value="Genomic_DNA"/>
</dbReference>
<reference evidence="3 4" key="1">
    <citation type="submission" date="2018-04" db="EMBL/GenBank/DDBJ databases">
        <authorList>
            <person name="Go L.Y."/>
            <person name="Mitchell J.A."/>
        </authorList>
    </citation>
    <scope>NUCLEOTIDE SEQUENCE [LARGE SCALE GENOMIC DNA]</scope>
    <source>
        <strain evidence="3">ULC066bin1</strain>
    </source>
</reference>
<keyword evidence="2" id="KW-0472">Membrane</keyword>
<dbReference type="InterPro" id="IPR026411">
    <property type="entry name" value="Cyanosort_A_assoc"/>
</dbReference>
<feature type="transmembrane region" description="Helical" evidence="2">
    <location>
        <begin position="30"/>
        <end position="49"/>
    </location>
</feature>
<feature type="region of interest" description="Disordered" evidence="1">
    <location>
        <begin position="1"/>
        <end position="20"/>
    </location>
</feature>
<accession>A0A2W4W853</accession>
<keyword evidence="2" id="KW-0812">Transmembrane</keyword>
<evidence type="ECO:0000256" key="1">
    <source>
        <dbReference type="SAM" id="MobiDB-lite"/>
    </source>
</evidence>
<gene>
    <name evidence="3" type="ORF">DCF19_12040</name>
</gene>
<evidence type="ECO:0000256" key="2">
    <source>
        <dbReference type="SAM" id="Phobius"/>
    </source>
</evidence>
<dbReference type="AlphaFoldDB" id="A0A2W4W853"/>
<protein>
    <submittedName>
        <fullName evidence="3">Cyanoexosortase A system-associated protein</fullName>
    </submittedName>
</protein>
<dbReference type="Proteomes" id="UP000249467">
    <property type="component" value="Unassembled WGS sequence"/>
</dbReference>
<comment type="caution">
    <text evidence="3">The sequence shown here is derived from an EMBL/GenBank/DDBJ whole genome shotgun (WGS) entry which is preliminary data.</text>
</comment>
<proteinExistence type="predicted"/>
<evidence type="ECO:0000313" key="3">
    <source>
        <dbReference type="EMBL" id="PZO40612.1"/>
    </source>
</evidence>
<reference evidence="3 4" key="2">
    <citation type="submission" date="2018-06" db="EMBL/GenBank/DDBJ databases">
        <title>Metagenomic assembly of (sub)arctic Cyanobacteria and their associated microbiome from non-axenic cultures.</title>
        <authorList>
            <person name="Baurain D."/>
        </authorList>
    </citation>
    <scope>NUCLEOTIDE SEQUENCE [LARGE SCALE GENOMIC DNA]</scope>
    <source>
        <strain evidence="3">ULC066bin1</strain>
    </source>
</reference>
<organism evidence="3 4">
    <name type="scientific">Pseudanabaena frigida</name>
    <dbReference type="NCBI Taxonomy" id="945775"/>
    <lineage>
        <taxon>Bacteria</taxon>
        <taxon>Bacillati</taxon>
        <taxon>Cyanobacteriota</taxon>
        <taxon>Cyanophyceae</taxon>
        <taxon>Pseudanabaenales</taxon>
        <taxon>Pseudanabaenaceae</taxon>
        <taxon>Pseudanabaena</taxon>
    </lineage>
</organism>
<name>A0A2W4W853_9CYAN</name>
<sequence length="252" mass="28966">MENEADKLDSNDNKLKNINPQNSQSHKLRFGLLAILIGSSLLILGRSLVDISLGKPTPFIFPSQIELAQTSTKPSEATELEDLVDTNDFFGKPKYLSGKSYKYLLDDMSVVEIYIRYAVGTEGDIFLLLKGLTNIEISEDELYQKTARKDAIGYYAIFNYQNRAYLTACINPRGISTVTKEQFDDNASDRAMDRDVVIAWLLGQKDLRDRRCLWTLMSTPLRSESDRDATDRKLEKIWISWYEWWQPRFPSP</sequence>
<feature type="compositionally biased region" description="Basic and acidic residues" evidence="1">
    <location>
        <begin position="1"/>
        <end position="15"/>
    </location>
</feature>